<organism evidence="1 2">
    <name type="scientific">Nocardia transvalensis</name>
    <dbReference type="NCBI Taxonomy" id="37333"/>
    <lineage>
        <taxon>Bacteria</taxon>
        <taxon>Bacillati</taxon>
        <taxon>Actinomycetota</taxon>
        <taxon>Actinomycetes</taxon>
        <taxon>Mycobacteriales</taxon>
        <taxon>Nocardiaceae</taxon>
        <taxon>Nocardia</taxon>
    </lineage>
</organism>
<accession>A0A7W9PJJ1</accession>
<dbReference type="InterPro" id="IPR007995">
    <property type="entry name" value="DUF742"/>
</dbReference>
<dbReference type="EMBL" id="JACHIT010000002">
    <property type="protein sequence ID" value="MBB5916643.1"/>
    <property type="molecule type" value="Genomic_DNA"/>
</dbReference>
<evidence type="ECO:0000313" key="2">
    <source>
        <dbReference type="Proteomes" id="UP000540412"/>
    </source>
</evidence>
<dbReference type="RefSeq" id="WP_051163454.1">
    <property type="nucleotide sequence ID" value="NZ_JACHIT010000002.1"/>
</dbReference>
<sequence length="98" mass="10679">MLDAAGRRTLAELTASYRQQLGNDIENLDREYRQILILCRDEPQSIAEIACCGLLVAAAKVLAGDLITGGYVTFRSPHPDVGHDAVFLRAVLAGLRKL</sequence>
<dbReference type="Pfam" id="PF05331">
    <property type="entry name" value="DUF742"/>
    <property type="match status" value="1"/>
</dbReference>
<protein>
    <submittedName>
        <fullName evidence="1">Uncharacterized protein</fullName>
    </submittedName>
</protein>
<proteinExistence type="predicted"/>
<reference evidence="1 2" key="1">
    <citation type="submission" date="2020-08" db="EMBL/GenBank/DDBJ databases">
        <title>Sequencing the genomes of 1000 actinobacteria strains.</title>
        <authorList>
            <person name="Klenk H.-P."/>
        </authorList>
    </citation>
    <scope>NUCLEOTIDE SEQUENCE [LARGE SCALE GENOMIC DNA]</scope>
    <source>
        <strain evidence="1 2">DSM 43582</strain>
    </source>
</reference>
<name>A0A7W9PJJ1_9NOCA</name>
<comment type="caution">
    <text evidence="1">The sequence shown here is derived from an EMBL/GenBank/DDBJ whole genome shotgun (WGS) entry which is preliminary data.</text>
</comment>
<dbReference type="Proteomes" id="UP000540412">
    <property type="component" value="Unassembled WGS sequence"/>
</dbReference>
<evidence type="ECO:0000313" key="1">
    <source>
        <dbReference type="EMBL" id="MBB5916643.1"/>
    </source>
</evidence>
<gene>
    <name evidence="1" type="ORF">BJY24_005555</name>
</gene>
<dbReference type="AlphaFoldDB" id="A0A7W9PJJ1"/>
<keyword evidence="2" id="KW-1185">Reference proteome</keyword>